<dbReference type="AlphaFoldDB" id="A0A921KLE1"/>
<dbReference type="GO" id="GO:0003723">
    <property type="term" value="F:RNA binding"/>
    <property type="evidence" value="ECO:0007669"/>
    <property type="project" value="UniProtKB-KW"/>
</dbReference>
<feature type="region of interest" description="Disordered" evidence="6">
    <location>
        <begin position="257"/>
        <end position="286"/>
    </location>
</feature>
<dbReference type="InterPro" id="IPR018496">
    <property type="entry name" value="PsdUridine_synth_RsuA/RluB_CS"/>
</dbReference>
<dbReference type="GO" id="GO:0000455">
    <property type="term" value="P:enzyme-directed rRNA pseudouridine synthesis"/>
    <property type="evidence" value="ECO:0007669"/>
    <property type="project" value="UniProtKB-ARBA"/>
</dbReference>
<dbReference type="InterPro" id="IPR002942">
    <property type="entry name" value="S4_RNA-bd"/>
</dbReference>
<dbReference type="InterPro" id="IPR036986">
    <property type="entry name" value="S4_RNA-bd_sf"/>
</dbReference>
<dbReference type="PROSITE" id="PS01149">
    <property type="entry name" value="PSI_RSU"/>
    <property type="match status" value="1"/>
</dbReference>
<dbReference type="PROSITE" id="PS50889">
    <property type="entry name" value="S4"/>
    <property type="match status" value="1"/>
</dbReference>
<dbReference type="InterPro" id="IPR020103">
    <property type="entry name" value="PsdUridine_synth_cat_dom_sf"/>
</dbReference>
<evidence type="ECO:0000256" key="5">
    <source>
        <dbReference type="RuleBase" id="RU003887"/>
    </source>
</evidence>
<dbReference type="GO" id="GO:0120159">
    <property type="term" value="F:rRNA pseudouridine synthase activity"/>
    <property type="evidence" value="ECO:0007669"/>
    <property type="project" value="UniProtKB-ARBA"/>
</dbReference>
<dbReference type="InterPro" id="IPR050343">
    <property type="entry name" value="RsuA_PseudoU_synthase"/>
</dbReference>
<comment type="similarity">
    <text evidence="2 5">Belongs to the pseudouridine synthase RsuA family.</text>
</comment>
<dbReference type="SMART" id="SM00363">
    <property type="entry name" value="S4"/>
    <property type="match status" value="1"/>
</dbReference>
<evidence type="ECO:0000259" key="7">
    <source>
        <dbReference type="SMART" id="SM00363"/>
    </source>
</evidence>
<evidence type="ECO:0000256" key="3">
    <source>
        <dbReference type="ARBA" id="ARBA00023235"/>
    </source>
</evidence>
<dbReference type="CDD" id="cd02870">
    <property type="entry name" value="PseudoU_synth_RsuA_like"/>
    <property type="match status" value="1"/>
</dbReference>
<dbReference type="InterPro" id="IPR006145">
    <property type="entry name" value="PsdUridine_synth_RsuA/RluA"/>
</dbReference>
<dbReference type="NCBIfam" id="TIGR00093">
    <property type="entry name" value="pseudouridine synthase"/>
    <property type="match status" value="1"/>
</dbReference>
<dbReference type="Pfam" id="PF00849">
    <property type="entry name" value="PseudoU_synth_2"/>
    <property type="match status" value="1"/>
</dbReference>
<gene>
    <name evidence="8" type="ORF">K8U72_05555</name>
</gene>
<dbReference type="Proteomes" id="UP000697330">
    <property type="component" value="Unassembled WGS sequence"/>
</dbReference>
<dbReference type="Pfam" id="PF01479">
    <property type="entry name" value="S4"/>
    <property type="match status" value="1"/>
</dbReference>
<accession>A0A921KLE1</accession>
<dbReference type="InterPro" id="IPR000748">
    <property type="entry name" value="PsdUridine_synth_RsuA/RluB/E/F"/>
</dbReference>
<reference evidence="8" key="1">
    <citation type="journal article" date="2021" name="PeerJ">
        <title>Extensive microbial diversity within the chicken gut microbiome revealed by metagenomics and culture.</title>
        <authorList>
            <person name="Gilroy R."/>
            <person name="Ravi A."/>
            <person name="Getino M."/>
            <person name="Pursley I."/>
            <person name="Horton D.L."/>
            <person name="Alikhan N.F."/>
            <person name="Baker D."/>
            <person name="Gharbi K."/>
            <person name="Hall N."/>
            <person name="Watson M."/>
            <person name="Adriaenssens E.M."/>
            <person name="Foster-Nyarko E."/>
            <person name="Jarju S."/>
            <person name="Secka A."/>
            <person name="Antonio M."/>
            <person name="Oren A."/>
            <person name="Chaudhuri R.R."/>
            <person name="La Ragione R."/>
            <person name="Hildebrand F."/>
            <person name="Pallen M.J."/>
        </authorList>
    </citation>
    <scope>NUCLEOTIDE SEQUENCE</scope>
    <source>
        <strain evidence="8">CHK124-7917</strain>
    </source>
</reference>
<evidence type="ECO:0000256" key="4">
    <source>
        <dbReference type="PROSITE-ProRule" id="PRU00182"/>
    </source>
</evidence>
<feature type="domain" description="RNA-binding S4" evidence="7">
    <location>
        <begin position="13"/>
        <end position="74"/>
    </location>
</feature>
<evidence type="ECO:0000313" key="8">
    <source>
        <dbReference type="EMBL" id="HJF45234.1"/>
    </source>
</evidence>
<sequence length="286" mass="30837">MSDPLRESGVYPMRLQRFLARAGVASRRGSERLMTAGRVRVNGVVVTELGSKVDPESDVVTVDGVPCRLEARPVDIVLNKPSGYVTTMSDPQGRPTVAELVPAREHPGLFPVGRLDLDTTGLLLFTTDGDLGQALLHPSRHVEKHYVALVSGTPSERDLDRLRRGIMLEDGPAAPAGAELIDPSDPLFAVVAPRGAGRTGGGEPNAVVGITIHEGRKHQVKKMLLAIGHRVLALHRDSFGPLGLAGLPEGAWRELGEAESRALRERPTERPSRNGSGRQERRLGIR</sequence>
<keyword evidence="3 5" id="KW-0413">Isomerase</keyword>
<dbReference type="PANTHER" id="PTHR47683">
    <property type="entry name" value="PSEUDOURIDINE SYNTHASE FAMILY PROTEIN-RELATED"/>
    <property type="match status" value="1"/>
</dbReference>
<dbReference type="SUPFAM" id="SSF55174">
    <property type="entry name" value="Alpha-L RNA-binding motif"/>
    <property type="match status" value="1"/>
</dbReference>
<dbReference type="EMBL" id="DYWQ01000086">
    <property type="protein sequence ID" value="HJF45234.1"/>
    <property type="molecule type" value="Genomic_DNA"/>
</dbReference>
<dbReference type="Gene3D" id="3.30.2350.10">
    <property type="entry name" value="Pseudouridine synthase"/>
    <property type="match status" value="1"/>
</dbReference>
<dbReference type="Gene3D" id="3.10.290.10">
    <property type="entry name" value="RNA-binding S4 domain"/>
    <property type="match status" value="1"/>
</dbReference>
<comment type="caution">
    <text evidence="8">The sequence shown here is derived from an EMBL/GenBank/DDBJ whole genome shotgun (WGS) entry which is preliminary data.</text>
</comment>
<evidence type="ECO:0000256" key="1">
    <source>
        <dbReference type="ARBA" id="ARBA00000073"/>
    </source>
</evidence>
<dbReference type="EC" id="5.4.99.-" evidence="5"/>
<keyword evidence="4" id="KW-0694">RNA-binding</keyword>
<protein>
    <recommendedName>
        <fullName evidence="5">Pseudouridine synthase</fullName>
        <ecNumber evidence="5">5.4.99.-</ecNumber>
    </recommendedName>
</protein>
<proteinExistence type="inferred from homology"/>
<organism evidence="8 9">
    <name type="scientific">Thermophilibacter provencensis</name>
    <dbReference type="NCBI Taxonomy" id="1852386"/>
    <lineage>
        <taxon>Bacteria</taxon>
        <taxon>Bacillati</taxon>
        <taxon>Actinomycetota</taxon>
        <taxon>Coriobacteriia</taxon>
        <taxon>Coriobacteriales</taxon>
        <taxon>Atopobiaceae</taxon>
        <taxon>Thermophilibacter</taxon>
    </lineage>
</organism>
<dbReference type="RefSeq" id="WP_274959061.1">
    <property type="nucleotide sequence ID" value="NZ_DYWQ01000086.1"/>
</dbReference>
<evidence type="ECO:0000256" key="2">
    <source>
        <dbReference type="ARBA" id="ARBA00008348"/>
    </source>
</evidence>
<evidence type="ECO:0000256" key="6">
    <source>
        <dbReference type="SAM" id="MobiDB-lite"/>
    </source>
</evidence>
<comment type="catalytic activity">
    <reaction evidence="1">
        <text>a uridine in RNA = a pseudouridine in RNA</text>
        <dbReference type="Rhea" id="RHEA:48348"/>
        <dbReference type="Rhea" id="RHEA-COMP:12068"/>
        <dbReference type="Rhea" id="RHEA-COMP:12069"/>
        <dbReference type="ChEBI" id="CHEBI:65314"/>
        <dbReference type="ChEBI" id="CHEBI:65315"/>
    </reaction>
</comment>
<name>A0A921KLE1_9ACTN</name>
<dbReference type="PANTHER" id="PTHR47683:SF2">
    <property type="entry name" value="RNA-BINDING S4 DOMAIN-CONTAINING PROTEIN"/>
    <property type="match status" value="1"/>
</dbReference>
<dbReference type="FunFam" id="3.10.290.10:FF:000003">
    <property type="entry name" value="Pseudouridine synthase"/>
    <property type="match status" value="1"/>
</dbReference>
<reference evidence="8" key="2">
    <citation type="submission" date="2021-09" db="EMBL/GenBank/DDBJ databases">
        <authorList>
            <person name="Gilroy R."/>
        </authorList>
    </citation>
    <scope>NUCLEOTIDE SEQUENCE</scope>
    <source>
        <strain evidence="8">CHK124-7917</strain>
    </source>
</reference>
<evidence type="ECO:0000313" key="9">
    <source>
        <dbReference type="Proteomes" id="UP000697330"/>
    </source>
</evidence>
<dbReference type="SUPFAM" id="SSF55120">
    <property type="entry name" value="Pseudouridine synthase"/>
    <property type="match status" value="1"/>
</dbReference>